<dbReference type="InterPro" id="IPR032311">
    <property type="entry name" value="DUF4982"/>
</dbReference>
<proteinExistence type="inferred from homology"/>
<evidence type="ECO:0000313" key="10">
    <source>
        <dbReference type="Proteomes" id="UP000585050"/>
    </source>
</evidence>
<gene>
    <name evidence="9" type="ORF">HGP29_19555</name>
</gene>
<dbReference type="InterPro" id="IPR051913">
    <property type="entry name" value="GH2_Domain-Containing"/>
</dbReference>
<keyword evidence="10" id="KW-1185">Reference proteome</keyword>
<dbReference type="InterPro" id="IPR017853">
    <property type="entry name" value="GH"/>
</dbReference>
<dbReference type="Pfam" id="PF02836">
    <property type="entry name" value="Glyco_hydro_2_C"/>
    <property type="match status" value="1"/>
</dbReference>
<feature type="domain" description="Glycoside hydrolase family 2 catalytic" evidence="6">
    <location>
        <begin position="306"/>
        <end position="429"/>
    </location>
</feature>
<dbReference type="Gene3D" id="3.20.20.80">
    <property type="entry name" value="Glycosidases"/>
    <property type="match status" value="1"/>
</dbReference>
<evidence type="ECO:0000259" key="6">
    <source>
        <dbReference type="Pfam" id="PF02836"/>
    </source>
</evidence>
<accession>A0A7X8SNF3</accession>
<feature type="domain" description="Glycosyl hydrolases family 2 sugar binding" evidence="7">
    <location>
        <begin position="76"/>
        <end position="178"/>
    </location>
</feature>
<dbReference type="GO" id="GO:0005975">
    <property type="term" value="P:carbohydrate metabolic process"/>
    <property type="evidence" value="ECO:0007669"/>
    <property type="project" value="InterPro"/>
</dbReference>
<evidence type="ECO:0000256" key="1">
    <source>
        <dbReference type="ARBA" id="ARBA00007401"/>
    </source>
</evidence>
<dbReference type="InterPro" id="IPR013783">
    <property type="entry name" value="Ig-like_fold"/>
</dbReference>
<dbReference type="InterPro" id="IPR006103">
    <property type="entry name" value="Glyco_hydro_2_cat"/>
</dbReference>
<keyword evidence="2 9" id="KW-0378">Hydrolase</keyword>
<feature type="domain" description="Glycoside hydrolase family 2 immunoglobulin-like beta-sandwich" evidence="5">
    <location>
        <begin position="204"/>
        <end position="304"/>
    </location>
</feature>
<dbReference type="Pfam" id="PF16355">
    <property type="entry name" value="DUF4982"/>
    <property type="match status" value="1"/>
</dbReference>
<dbReference type="SUPFAM" id="SSF49303">
    <property type="entry name" value="beta-Galactosidase/glucuronidase domain"/>
    <property type="match status" value="1"/>
</dbReference>
<dbReference type="InterPro" id="IPR006101">
    <property type="entry name" value="Glyco_hydro_2"/>
</dbReference>
<comment type="similarity">
    <text evidence="1">Belongs to the glycosyl hydrolase 2 family.</text>
</comment>
<dbReference type="AlphaFoldDB" id="A0A7X8SNF3"/>
<evidence type="ECO:0000313" key="9">
    <source>
        <dbReference type="EMBL" id="NLR93402.1"/>
    </source>
</evidence>
<organism evidence="9 10">
    <name type="scientific">Flammeovirga agarivorans</name>
    <dbReference type="NCBI Taxonomy" id="2726742"/>
    <lineage>
        <taxon>Bacteria</taxon>
        <taxon>Pseudomonadati</taxon>
        <taxon>Bacteroidota</taxon>
        <taxon>Cytophagia</taxon>
        <taxon>Cytophagales</taxon>
        <taxon>Flammeovirgaceae</taxon>
        <taxon>Flammeovirga</taxon>
    </lineage>
</organism>
<dbReference type="Pfam" id="PF00703">
    <property type="entry name" value="Glyco_hydro_2"/>
    <property type="match status" value="1"/>
</dbReference>
<dbReference type="Proteomes" id="UP000585050">
    <property type="component" value="Unassembled WGS sequence"/>
</dbReference>
<dbReference type="InterPro" id="IPR006102">
    <property type="entry name" value="Ig-like_GH2"/>
</dbReference>
<evidence type="ECO:0000259" key="8">
    <source>
        <dbReference type="Pfam" id="PF16355"/>
    </source>
</evidence>
<evidence type="ECO:0000259" key="5">
    <source>
        <dbReference type="Pfam" id="PF00703"/>
    </source>
</evidence>
<feature type="signal peptide" evidence="4">
    <location>
        <begin position="1"/>
        <end position="23"/>
    </location>
</feature>
<dbReference type="EMBL" id="JABAIL010000006">
    <property type="protein sequence ID" value="NLR93402.1"/>
    <property type="molecule type" value="Genomic_DNA"/>
</dbReference>
<dbReference type="Gene3D" id="2.60.40.10">
    <property type="entry name" value="Immunoglobulins"/>
    <property type="match status" value="2"/>
</dbReference>
<reference evidence="9 10" key="1">
    <citation type="submission" date="2020-04" db="EMBL/GenBank/DDBJ databases">
        <title>Flammeovirga sp. SR4, a novel species isolated from seawater.</title>
        <authorList>
            <person name="Wang X."/>
        </authorList>
    </citation>
    <scope>NUCLEOTIDE SEQUENCE [LARGE SCALE GENOMIC DNA]</scope>
    <source>
        <strain evidence="9 10">SR4</strain>
    </source>
</reference>
<dbReference type="GO" id="GO:0004553">
    <property type="term" value="F:hydrolase activity, hydrolyzing O-glycosyl compounds"/>
    <property type="evidence" value="ECO:0007669"/>
    <property type="project" value="InterPro"/>
</dbReference>
<dbReference type="Gene3D" id="2.60.120.260">
    <property type="entry name" value="Galactose-binding domain-like"/>
    <property type="match status" value="1"/>
</dbReference>
<evidence type="ECO:0000259" key="7">
    <source>
        <dbReference type="Pfam" id="PF02837"/>
    </source>
</evidence>
<dbReference type="SUPFAM" id="SSF51445">
    <property type="entry name" value="(Trans)glycosidases"/>
    <property type="match status" value="1"/>
</dbReference>
<comment type="caution">
    <text evidence="9">The sequence shown here is derived from an EMBL/GenBank/DDBJ whole genome shotgun (WGS) entry which is preliminary data.</text>
</comment>
<dbReference type="InterPro" id="IPR036156">
    <property type="entry name" value="Beta-gal/glucu_dom_sf"/>
</dbReference>
<dbReference type="InterPro" id="IPR008979">
    <property type="entry name" value="Galactose-bd-like_sf"/>
</dbReference>
<feature type="domain" description="DUF4982" evidence="8">
    <location>
        <begin position="609"/>
        <end position="671"/>
    </location>
</feature>
<feature type="chain" id="PRO_5031323768" evidence="4">
    <location>
        <begin position="24"/>
        <end position="781"/>
    </location>
</feature>
<keyword evidence="3" id="KW-0326">Glycosidase</keyword>
<evidence type="ECO:0000256" key="3">
    <source>
        <dbReference type="ARBA" id="ARBA00023295"/>
    </source>
</evidence>
<evidence type="ECO:0000256" key="2">
    <source>
        <dbReference type="ARBA" id="ARBA00022801"/>
    </source>
</evidence>
<dbReference type="SUPFAM" id="SSF49785">
    <property type="entry name" value="Galactose-binding domain-like"/>
    <property type="match status" value="1"/>
</dbReference>
<name>A0A7X8SNF3_9BACT</name>
<sequence>MKKIKQNTILLLLLLVMQTLAFAGDKTSFNKGWKFIKEGEKLNHSLVSQTNFNDADWESVNLPHTTNLEPLVVNNQWQGISWYRKSFSIKKEEEQKQIFLEFEGAMNIAEIWVNGKFVKKHLGGYLPIVADISSFVEAGKQNIIAIRLDNTDSDVTGPKPLRILDFNTYGGLYRNAWMIVKDPVHITLPLLEEEVAGGGVFIRYPEVSKSSATISIQTDIKNTYKKEVSFSLVQELKWKGKTIKKLKSKKEILSAGTKRVMHQSMVIKNPKLWNTYSPNLYQLETKILINGKVTDHEVTTIGIKSVEFKGKELYINGEKRYVKGVNRHQEYPFVGYALSDQAEIRDAVLIKNAGFDVIRLSHYPHSPAFMNACDSLGLLTIDAILGWQYYQPTEAFRNQIFQTARDLIRRDRNHANVLLWEVSLNETKMPLEFREKLSKIVEEEYPKVKAYSAGWMDEGYDVYFQARQHRILHPETEGKWKGPYFVSEYGDWEYYSKNAGLNQHKLDKQTRYETSSRQSRVYGEKRLLQQAYNVQEALNDNLNTSAFGDGYWVMFDYNRGYHSDLEFSGLSDIFRIPKFAYYFYQSQREYREDKDAVVKIASYWNENSPLDVKVYSNCDQVVLSLNGEEIAIQTTDKDKNSSKLSYAPFTFKVNNFVAGELKAEGYKDGKLIKVDRVKTAKKASQLRIKLAENTVAVGNNDLIFAYIEVVDEEGTIVHDFADTIDVRLAGDVALMNVGEVQVEAGIATALLKVNSLDQGLSIQALSKKTQLKGSFQYKENE</sequence>
<dbReference type="InterPro" id="IPR006104">
    <property type="entry name" value="Glyco_hydro_2_N"/>
</dbReference>
<dbReference type="PRINTS" id="PR00132">
    <property type="entry name" value="GLHYDRLASE2"/>
</dbReference>
<dbReference type="RefSeq" id="WP_168884113.1">
    <property type="nucleotide sequence ID" value="NZ_JABAIL010000006.1"/>
</dbReference>
<evidence type="ECO:0000256" key="4">
    <source>
        <dbReference type="SAM" id="SignalP"/>
    </source>
</evidence>
<dbReference type="PANTHER" id="PTHR42732">
    <property type="entry name" value="BETA-GALACTOSIDASE"/>
    <property type="match status" value="1"/>
</dbReference>
<dbReference type="PANTHER" id="PTHR42732:SF1">
    <property type="entry name" value="BETA-MANNOSIDASE"/>
    <property type="match status" value="1"/>
</dbReference>
<protein>
    <submittedName>
        <fullName evidence="9">Glycoside hydrolase family 2 protein</fullName>
    </submittedName>
</protein>
<dbReference type="Pfam" id="PF02837">
    <property type="entry name" value="Glyco_hydro_2_N"/>
    <property type="match status" value="1"/>
</dbReference>
<keyword evidence="4" id="KW-0732">Signal</keyword>